<comment type="caution">
    <text evidence="3">The sequence shown here is derived from an EMBL/GenBank/DDBJ whole genome shotgun (WGS) entry which is preliminary data.</text>
</comment>
<dbReference type="InterPro" id="IPR036249">
    <property type="entry name" value="Thioredoxin-like_sf"/>
</dbReference>
<sequence>MARKILLLSFLLSFLSNYSQDSIAYFSEALRLNINSYNAASNRAFENKDFNEGKRLFDSLVQYKLIGTRFDDFTVKGYNSKDVILNNINKPILLVTYTSWCILNKGDAPALNELAKKYPENLQIIILFWDKKQNLKKIATQFSNAIKICYANESYANDFRIIATLKHTLGIPTVFFIDEDKKVVNINRIKNHYKPKISFYTALTISYDLFDQMINPYLNKITSNSAIVNNND</sequence>
<protein>
    <submittedName>
        <fullName evidence="3">Thioredoxin family protein</fullName>
    </submittedName>
</protein>
<dbReference type="OrthoDB" id="1134224at2"/>
<dbReference type="Proteomes" id="UP000253235">
    <property type="component" value="Unassembled WGS sequence"/>
</dbReference>
<dbReference type="PROSITE" id="PS51352">
    <property type="entry name" value="THIOREDOXIN_2"/>
    <property type="match status" value="1"/>
</dbReference>
<reference evidence="3 4" key="1">
    <citation type="submission" date="2019-01" db="EMBL/GenBank/DDBJ databases">
        <title>Flavobacterium sp. nov. isolated from arctic soil.</title>
        <authorList>
            <person name="Kim D.-U."/>
        </authorList>
    </citation>
    <scope>NUCLEOTIDE SEQUENCE [LARGE SCALE GENOMIC DNA]</scope>
    <source>
        <strain evidence="3 4">Kopri-42</strain>
    </source>
</reference>
<evidence type="ECO:0000256" key="1">
    <source>
        <dbReference type="SAM" id="SignalP"/>
    </source>
</evidence>
<feature type="signal peptide" evidence="1">
    <location>
        <begin position="1"/>
        <end position="19"/>
    </location>
</feature>
<proteinExistence type="predicted"/>
<dbReference type="RefSeq" id="WP_113666334.1">
    <property type="nucleotide sequence ID" value="NZ_QNVY02000003.1"/>
</dbReference>
<dbReference type="InterPro" id="IPR000866">
    <property type="entry name" value="AhpC/TSA"/>
</dbReference>
<dbReference type="GO" id="GO:0016209">
    <property type="term" value="F:antioxidant activity"/>
    <property type="evidence" value="ECO:0007669"/>
    <property type="project" value="InterPro"/>
</dbReference>
<keyword evidence="4" id="KW-1185">Reference proteome</keyword>
<evidence type="ECO:0000313" key="3">
    <source>
        <dbReference type="EMBL" id="RYJ51711.1"/>
    </source>
</evidence>
<dbReference type="Pfam" id="PF00578">
    <property type="entry name" value="AhpC-TSA"/>
    <property type="match status" value="1"/>
</dbReference>
<dbReference type="InterPro" id="IPR013766">
    <property type="entry name" value="Thioredoxin_domain"/>
</dbReference>
<name>A0A482THJ6_9FLAO</name>
<organism evidence="3 4">
    <name type="scientific">Flavobacterium petrolei</name>
    <dbReference type="NCBI Taxonomy" id="2259594"/>
    <lineage>
        <taxon>Bacteria</taxon>
        <taxon>Pseudomonadati</taxon>
        <taxon>Bacteroidota</taxon>
        <taxon>Flavobacteriia</taxon>
        <taxon>Flavobacteriales</taxon>
        <taxon>Flavobacteriaceae</taxon>
        <taxon>Flavobacterium</taxon>
    </lineage>
</organism>
<dbReference type="SUPFAM" id="SSF52833">
    <property type="entry name" value="Thioredoxin-like"/>
    <property type="match status" value="1"/>
</dbReference>
<feature type="chain" id="PRO_5019829202" evidence="1">
    <location>
        <begin position="20"/>
        <end position="232"/>
    </location>
</feature>
<gene>
    <name evidence="3" type="ORF">DR871_011025</name>
</gene>
<evidence type="ECO:0000313" key="4">
    <source>
        <dbReference type="Proteomes" id="UP000253235"/>
    </source>
</evidence>
<accession>A0A482THJ6</accession>
<feature type="domain" description="Thioredoxin" evidence="2">
    <location>
        <begin position="64"/>
        <end position="219"/>
    </location>
</feature>
<dbReference type="EMBL" id="QNVY02000003">
    <property type="protein sequence ID" value="RYJ51711.1"/>
    <property type="molecule type" value="Genomic_DNA"/>
</dbReference>
<evidence type="ECO:0000259" key="2">
    <source>
        <dbReference type="PROSITE" id="PS51352"/>
    </source>
</evidence>
<dbReference type="Gene3D" id="3.40.30.10">
    <property type="entry name" value="Glutaredoxin"/>
    <property type="match status" value="1"/>
</dbReference>
<dbReference type="AlphaFoldDB" id="A0A482THJ6"/>
<keyword evidence="1" id="KW-0732">Signal</keyword>
<dbReference type="GO" id="GO:0016491">
    <property type="term" value="F:oxidoreductase activity"/>
    <property type="evidence" value="ECO:0007669"/>
    <property type="project" value="InterPro"/>
</dbReference>